<dbReference type="Pfam" id="PF11325">
    <property type="entry name" value="DUF3127"/>
    <property type="match status" value="1"/>
</dbReference>
<sequence length="120" mass="13635">MEIKGKINQILPVSSGVSKAGNEWKKQEFVIDTIDEQFPKQVCFTLFNDKVNLIDGLKPGMEVNVSFNVESREFNGRWYHNINAWKVDSQSPEAQGGYRPEFTADDIPPEPMDNGNDLPF</sequence>
<dbReference type="RefSeq" id="WP_282590537.1">
    <property type="nucleotide sequence ID" value="NZ_JAPAAF010000004.1"/>
</dbReference>
<dbReference type="Proteomes" id="UP001163821">
    <property type="component" value="Unassembled WGS sequence"/>
</dbReference>
<organism evidence="2 3">
    <name type="scientific">Gaoshiqia sediminis</name>
    <dbReference type="NCBI Taxonomy" id="2986998"/>
    <lineage>
        <taxon>Bacteria</taxon>
        <taxon>Pseudomonadati</taxon>
        <taxon>Bacteroidota</taxon>
        <taxon>Bacteroidia</taxon>
        <taxon>Marinilabiliales</taxon>
        <taxon>Prolixibacteraceae</taxon>
        <taxon>Gaoshiqia</taxon>
    </lineage>
</organism>
<evidence type="ECO:0000313" key="3">
    <source>
        <dbReference type="Proteomes" id="UP001163821"/>
    </source>
</evidence>
<comment type="caution">
    <text evidence="2">The sequence shown here is derived from an EMBL/GenBank/DDBJ whole genome shotgun (WGS) entry which is preliminary data.</text>
</comment>
<gene>
    <name evidence="2" type="ORF">N2K84_04235</name>
</gene>
<evidence type="ECO:0000256" key="1">
    <source>
        <dbReference type="SAM" id="MobiDB-lite"/>
    </source>
</evidence>
<dbReference type="Gene3D" id="2.40.50.140">
    <property type="entry name" value="Nucleic acid-binding proteins"/>
    <property type="match status" value="1"/>
</dbReference>
<protein>
    <submittedName>
        <fullName evidence="2">DUF3127 domain-containing protein</fullName>
    </submittedName>
</protein>
<dbReference type="InterPro" id="IPR021474">
    <property type="entry name" value="DUF3127"/>
</dbReference>
<proteinExistence type="predicted"/>
<dbReference type="InterPro" id="IPR012340">
    <property type="entry name" value="NA-bd_OB-fold"/>
</dbReference>
<dbReference type="EMBL" id="JAPAAF010000004">
    <property type="protein sequence ID" value="MCW0481927.1"/>
    <property type="molecule type" value="Genomic_DNA"/>
</dbReference>
<evidence type="ECO:0000313" key="2">
    <source>
        <dbReference type="EMBL" id="MCW0481927.1"/>
    </source>
</evidence>
<accession>A0AA41Y6B4</accession>
<keyword evidence="3" id="KW-1185">Reference proteome</keyword>
<reference evidence="2" key="1">
    <citation type="submission" date="2022-10" db="EMBL/GenBank/DDBJ databases">
        <title>Gaoshiqiia sediminis gen. nov., sp. nov., isolated from coastal sediment.</title>
        <authorList>
            <person name="Yu W.X."/>
            <person name="Mu D.S."/>
            <person name="Du J.Z."/>
            <person name="Liang Y.Q."/>
        </authorList>
    </citation>
    <scope>NUCLEOTIDE SEQUENCE</scope>
    <source>
        <strain evidence="2">A06</strain>
    </source>
</reference>
<feature type="region of interest" description="Disordered" evidence="1">
    <location>
        <begin position="90"/>
        <end position="120"/>
    </location>
</feature>
<name>A0AA41Y6B4_9BACT</name>
<dbReference type="AlphaFoldDB" id="A0AA41Y6B4"/>